<keyword evidence="2" id="KW-1185">Reference proteome</keyword>
<dbReference type="SUPFAM" id="SSF89360">
    <property type="entry name" value="HesB-like domain"/>
    <property type="match status" value="1"/>
</dbReference>
<dbReference type="Gene3D" id="2.60.300.12">
    <property type="entry name" value="HesB-like domain"/>
    <property type="match status" value="1"/>
</dbReference>
<dbReference type="OrthoDB" id="2355011at2"/>
<reference evidence="1 2" key="1">
    <citation type="journal article" date="2017" name="Genome Announc.">
        <title>Draft Genome Sequence of Romboutsia maritimum sp. nov. Strain CCRI-22766(T), Isolated from Coastal Estuarine Mud.</title>
        <authorList>
            <person name="Maheux A.F."/>
            <person name="Boudreau D.K."/>
            <person name="Berube E."/>
            <person name="Boissinot M."/>
            <person name="Raymond F."/>
            <person name="Brodeur S."/>
            <person name="Corbeil J."/>
            <person name="Brightwell G."/>
            <person name="Broda D."/>
            <person name="Omar R.F."/>
            <person name="Bergeron M.G."/>
        </authorList>
    </citation>
    <scope>NUCLEOTIDE SEQUENCE [LARGE SCALE GENOMIC DNA]</scope>
    <source>
        <strain evidence="1 2">CCRI-22766</strain>
    </source>
</reference>
<evidence type="ECO:0000313" key="2">
    <source>
        <dbReference type="Proteomes" id="UP000243494"/>
    </source>
</evidence>
<dbReference type="AlphaFoldDB" id="A0A371IR56"/>
<dbReference type="InterPro" id="IPR035903">
    <property type="entry name" value="HesB-like_dom_sf"/>
</dbReference>
<dbReference type="RefSeq" id="WP_095405819.1">
    <property type="nucleotide sequence ID" value="NZ_NOJZ02000022.1"/>
</dbReference>
<evidence type="ECO:0000313" key="1">
    <source>
        <dbReference type="EMBL" id="RDY22953.1"/>
    </source>
</evidence>
<comment type="caution">
    <text evidence="1">The sequence shown here is derived from an EMBL/GenBank/DDBJ whole genome shotgun (WGS) entry which is preliminary data.</text>
</comment>
<organism evidence="1 2">
    <name type="scientific">Romboutsia maritimum</name>
    <dbReference type="NCBI Taxonomy" id="2020948"/>
    <lineage>
        <taxon>Bacteria</taxon>
        <taxon>Bacillati</taxon>
        <taxon>Bacillota</taxon>
        <taxon>Clostridia</taxon>
        <taxon>Peptostreptococcales</taxon>
        <taxon>Peptostreptococcaceae</taxon>
        <taxon>Romboutsia</taxon>
    </lineage>
</organism>
<accession>A0A371IR56</accession>
<dbReference type="Proteomes" id="UP000243494">
    <property type="component" value="Unassembled WGS sequence"/>
</dbReference>
<name>A0A371IR56_9FIRM</name>
<gene>
    <name evidence="1" type="ORF">CHF27_010635</name>
</gene>
<dbReference type="EMBL" id="NOJZ02000022">
    <property type="protein sequence ID" value="RDY22953.1"/>
    <property type="molecule type" value="Genomic_DNA"/>
</dbReference>
<proteinExistence type="predicted"/>
<protein>
    <submittedName>
        <fullName evidence="1">Fe-S cluster assembly protein HesB</fullName>
    </submittedName>
</protein>
<sequence>MKVTLPESAVNTLTDIIKDNQDKPKTIRVYFAGFGCSGPSFGLALDDQKDDDVSCEVEGLQFIMNTNEFKEYGNITIEDTGYGFTIIPENMPTGGGCGGGCSGCGH</sequence>